<keyword evidence="1" id="KW-1133">Transmembrane helix</keyword>
<proteinExistence type="predicted"/>
<keyword evidence="1" id="KW-0472">Membrane</keyword>
<feature type="transmembrane region" description="Helical" evidence="1">
    <location>
        <begin position="304"/>
        <end position="328"/>
    </location>
</feature>
<comment type="caution">
    <text evidence="2">The sequence shown here is derived from an EMBL/GenBank/DDBJ whole genome shotgun (WGS) entry which is preliminary data.</text>
</comment>
<protein>
    <submittedName>
        <fullName evidence="2">Uncharacterized protein</fullName>
    </submittedName>
</protein>
<organism evidence="2 3">
    <name type="scientific">Porphyridium purpureum</name>
    <name type="common">Red alga</name>
    <name type="synonym">Porphyridium cruentum</name>
    <dbReference type="NCBI Taxonomy" id="35688"/>
    <lineage>
        <taxon>Eukaryota</taxon>
        <taxon>Rhodophyta</taxon>
        <taxon>Bangiophyceae</taxon>
        <taxon>Porphyridiales</taxon>
        <taxon>Porphyridiaceae</taxon>
        <taxon>Porphyridium</taxon>
    </lineage>
</organism>
<evidence type="ECO:0000256" key="1">
    <source>
        <dbReference type="SAM" id="Phobius"/>
    </source>
</evidence>
<dbReference type="AlphaFoldDB" id="A0A5J4YKW7"/>
<dbReference type="EMBL" id="VRMN01000010">
    <property type="protein sequence ID" value="KAA8492121.1"/>
    <property type="molecule type" value="Genomic_DNA"/>
</dbReference>
<accession>A0A5J4YKW7</accession>
<dbReference type="Proteomes" id="UP000324585">
    <property type="component" value="Unassembled WGS sequence"/>
</dbReference>
<keyword evidence="3" id="KW-1185">Reference proteome</keyword>
<reference evidence="3" key="1">
    <citation type="journal article" date="2019" name="Nat. Commun.">
        <title>Expansion of phycobilisome linker gene families in mesophilic red algae.</title>
        <authorList>
            <person name="Lee J."/>
            <person name="Kim D."/>
            <person name="Bhattacharya D."/>
            <person name="Yoon H.S."/>
        </authorList>
    </citation>
    <scope>NUCLEOTIDE SEQUENCE [LARGE SCALE GENOMIC DNA]</scope>
    <source>
        <strain evidence="3">CCMP 1328</strain>
    </source>
</reference>
<gene>
    <name evidence="2" type="ORF">FVE85_3559</name>
</gene>
<name>A0A5J4YKW7_PORPP</name>
<keyword evidence="1" id="KW-0812">Transmembrane</keyword>
<evidence type="ECO:0000313" key="3">
    <source>
        <dbReference type="Proteomes" id="UP000324585"/>
    </source>
</evidence>
<evidence type="ECO:0000313" key="2">
    <source>
        <dbReference type="EMBL" id="KAA8492121.1"/>
    </source>
</evidence>
<sequence length="357" mass="40323">MEDQYRKIVEDLLRDEGVEDAGDLFNPHAQEAPAYEEARYLNVVEDMLRDAGVGWTNVGIHPGAPNAPARVEDVVKQMADNHILVAVTTMRGLSSRNTSGVCSPGHLLLITKQNHLSLYANPNDCSQLKLGSQENDMKYMQRDLEAGKLMLKVMRSTKSTVQMLDEAIERARARIGRGLYAKPMGSWKEYLFHMGSATAENIFYFRKRNPWATLKPQYTNCAMFIGEVCREAGMGSIKGLTPKMCYLQFSEHIFLQAPKLRVMTVSEVGTLFAENSHEENEPIETSDVKRVWTKSDVRKPFPPYVWIPLAAGFFVNPVLPLVCLNVWWICRNATTDSIEHDWDDLQVSDSAEDEVSC</sequence>